<dbReference type="AlphaFoldDB" id="A0A2P2K9H1"/>
<reference evidence="1" key="1">
    <citation type="submission" date="2018-02" db="EMBL/GenBank/DDBJ databases">
        <title>Rhizophora mucronata_Transcriptome.</title>
        <authorList>
            <person name="Meera S.P."/>
            <person name="Sreeshan A."/>
            <person name="Augustine A."/>
        </authorList>
    </citation>
    <scope>NUCLEOTIDE SEQUENCE</scope>
    <source>
        <tissue evidence="1">Leaf</tissue>
    </source>
</reference>
<organism evidence="1">
    <name type="scientific">Rhizophora mucronata</name>
    <name type="common">Asiatic mangrove</name>
    <dbReference type="NCBI Taxonomy" id="61149"/>
    <lineage>
        <taxon>Eukaryota</taxon>
        <taxon>Viridiplantae</taxon>
        <taxon>Streptophyta</taxon>
        <taxon>Embryophyta</taxon>
        <taxon>Tracheophyta</taxon>
        <taxon>Spermatophyta</taxon>
        <taxon>Magnoliopsida</taxon>
        <taxon>eudicotyledons</taxon>
        <taxon>Gunneridae</taxon>
        <taxon>Pentapetalae</taxon>
        <taxon>rosids</taxon>
        <taxon>fabids</taxon>
        <taxon>Malpighiales</taxon>
        <taxon>Rhizophoraceae</taxon>
        <taxon>Rhizophora</taxon>
    </lineage>
</organism>
<sequence>MLSFETLGFNVMTPALLMSRFRGMPKEMNSDANFLTEAIELRSNSITSILAEGISLRNASFTSLPALTFLTAMTTWTPRNARTRAVSRPMPLVAPVTMAVRPVPSIPPVTSSAVELLENPDGLFQPNIHSIFTFPNRN</sequence>
<accession>A0A2P2K9H1</accession>
<proteinExistence type="predicted"/>
<protein>
    <submittedName>
        <fullName evidence="1">Short-chain dehydrogenase</fullName>
    </submittedName>
</protein>
<dbReference type="EMBL" id="GGEC01021849">
    <property type="protein sequence ID" value="MBX02333.1"/>
    <property type="molecule type" value="Transcribed_RNA"/>
</dbReference>
<evidence type="ECO:0000313" key="1">
    <source>
        <dbReference type="EMBL" id="MBX02333.1"/>
    </source>
</evidence>
<name>A0A2P2K9H1_RHIMU</name>